<keyword evidence="1" id="KW-0812">Transmembrane</keyword>
<feature type="transmembrane region" description="Helical" evidence="1">
    <location>
        <begin position="12"/>
        <end position="32"/>
    </location>
</feature>
<gene>
    <name evidence="3" type="ORF">A3A93_00815</name>
</gene>
<reference evidence="3 4" key="1">
    <citation type="journal article" date="2016" name="Nat. Commun.">
        <title>Thousands of microbial genomes shed light on interconnected biogeochemical processes in an aquifer system.</title>
        <authorList>
            <person name="Anantharaman K."/>
            <person name="Brown C.T."/>
            <person name="Hug L.A."/>
            <person name="Sharon I."/>
            <person name="Castelle C.J."/>
            <person name="Probst A.J."/>
            <person name="Thomas B.C."/>
            <person name="Singh A."/>
            <person name="Wilkins M.J."/>
            <person name="Karaoz U."/>
            <person name="Brodie E.L."/>
            <person name="Williams K.H."/>
            <person name="Hubbard S.S."/>
            <person name="Banfield J.F."/>
        </authorList>
    </citation>
    <scope>NUCLEOTIDE SEQUENCE [LARGE SCALE GENOMIC DNA]</scope>
</reference>
<dbReference type="Pfam" id="PF12229">
    <property type="entry name" value="PG_binding_4"/>
    <property type="match status" value="1"/>
</dbReference>
<name>A0A1F7IVL9_9BACT</name>
<dbReference type="InterPro" id="IPR007391">
    <property type="entry name" value="Vancomycin_resist_VanW"/>
</dbReference>
<evidence type="ECO:0000259" key="2">
    <source>
        <dbReference type="Pfam" id="PF12229"/>
    </source>
</evidence>
<dbReference type="STRING" id="1802061.A3A93_00815"/>
<dbReference type="AlphaFoldDB" id="A0A1F7IVL9"/>
<organism evidence="3 4">
    <name type="scientific">Candidatus Roizmanbacteria bacterium RIFCSPLOWO2_01_FULL_38_12</name>
    <dbReference type="NCBI Taxonomy" id="1802061"/>
    <lineage>
        <taxon>Bacteria</taxon>
        <taxon>Candidatus Roizmaniibacteriota</taxon>
    </lineage>
</organism>
<proteinExistence type="predicted"/>
<dbReference type="Pfam" id="PF04294">
    <property type="entry name" value="VanW"/>
    <property type="match status" value="1"/>
</dbReference>
<accession>A0A1F7IVL9</accession>
<dbReference type="EMBL" id="MGAL01000032">
    <property type="protein sequence ID" value="OGK47402.1"/>
    <property type="molecule type" value="Genomic_DNA"/>
</dbReference>
<feature type="domain" description="YoaR-like putative peptidoglycan binding" evidence="2">
    <location>
        <begin position="85"/>
        <end position="197"/>
    </location>
</feature>
<sequence>MITNLKRRHLYIFATILIFITVLIIIPLSYIVEEIGNKIYPMTKIDNIDMGKKTKDEAIETLNKKYNYLDTAMVEVIYKEQPIATFSAKQIDLSRDIKTKVDQAYIVGRTPNFPSRIMQQINSLLGIRGMNFYTSIDYDQKPIKEFLDITESTYSKPAKNALFKFEEGRVTAFKAHENGVAIKSEEFSKDFASNIKNITSKNNIARVILKEKVIEPEITLAKSNSQGIEEFVAEGSSNYTHSIPTRIHNLQLAAGKFHGQIIPKGATFSFNQIVGDISSNTGYQPAYIIQNGKTVLGDGGGVCQVSTTMFRAAINAGLPIIERYAHAYRVSYYEQDLGPGFDATIYAPSVDLKFKNDTPSAILIQSEIDEVNNILTFKFYGKKDDRKVEISDSTVWDVAPPPEALYQDDPTLPSGEIKQVDFAAWGAKAKFTYKVYKGNDVIEETFFSSFRPWRAVYLKGTGGGV</sequence>
<dbReference type="PANTHER" id="PTHR35788">
    <property type="entry name" value="EXPORTED PROTEIN-RELATED"/>
    <property type="match status" value="1"/>
</dbReference>
<evidence type="ECO:0000313" key="3">
    <source>
        <dbReference type="EMBL" id="OGK47402.1"/>
    </source>
</evidence>
<evidence type="ECO:0000313" key="4">
    <source>
        <dbReference type="Proteomes" id="UP000177141"/>
    </source>
</evidence>
<dbReference type="InterPro" id="IPR022029">
    <property type="entry name" value="YoaR-like_PG-bd"/>
</dbReference>
<keyword evidence="1" id="KW-0472">Membrane</keyword>
<keyword evidence="1" id="KW-1133">Transmembrane helix</keyword>
<dbReference type="PANTHER" id="PTHR35788:SF1">
    <property type="entry name" value="EXPORTED PROTEIN"/>
    <property type="match status" value="1"/>
</dbReference>
<dbReference type="InterPro" id="IPR052913">
    <property type="entry name" value="Glycopeptide_resist_protein"/>
</dbReference>
<evidence type="ECO:0000256" key="1">
    <source>
        <dbReference type="SAM" id="Phobius"/>
    </source>
</evidence>
<dbReference type="Proteomes" id="UP000177141">
    <property type="component" value="Unassembled WGS sequence"/>
</dbReference>
<protein>
    <recommendedName>
        <fullName evidence="2">YoaR-like putative peptidoglycan binding domain-containing protein</fullName>
    </recommendedName>
</protein>
<comment type="caution">
    <text evidence="3">The sequence shown here is derived from an EMBL/GenBank/DDBJ whole genome shotgun (WGS) entry which is preliminary data.</text>
</comment>